<protein>
    <submittedName>
        <fullName evidence="1">Uncharacterized protein</fullName>
    </submittedName>
</protein>
<dbReference type="EMBL" id="CAJNDS010000668">
    <property type="protein sequence ID" value="CAE7226627.1"/>
    <property type="molecule type" value="Genomic_DNA"/>
</dbReference>
<proteinExistence type="predicted"/>
<evidence type="ECO:0000313" key="1">
    <source>
        <dbReference type="EMBL" id="CAE7226627.1"/>
    </source>
</evidence>
<dbReference type="OrthoDB" id="1683831at2759"/>
<organism evidence="1 2">
    <name type="scientific">Symbiodinium natans</name>
    <dbReference type="NCBI Taxonomy" id="878477"/>
    <lineage>
        <taxon>Eukaryota</taxon>
        <taxon>Sar</taxon>
        <taxon>Alveolata</taxon>
        <taxon>Dinophyceae</taxon>
        <taxon>Suessiales</taxon>
        <taxon>Symbiodiniaceae</taxon>
        <taxon>Symbiodinium</taxon>
    </lineage>
</organism>
<reference evidence="1" key="1">
    <citation type="submission" date="2021-02" db="EMBL/GenBank/DDBJ databases">
        <authorList>
            <person name="Dougan E. K."/>
            <person name="Rhodes N."/>
            <person name="Thang M."/>
            <person name="Chan C."/>
        </authorList>
    </citation>
    <scope>NUCLEOTIDE SEQUENCE</scope>
</reference>
<name>A0A812KA85_9DINO</name>
<comment type="caution">
    <text evidence="1">The sequence shown here is derived from an EMBL/GenBank/DDBJ whole genome shotgun (WGS) entry which is preliminary data.</text>
</comment>
<sequence>MPRYDQVISDINRAREVDVAIQIWNHLLAGRRRIANIAPSRKNPKFSFRSATNSGDS</sequence>
<dbReference type="AlphaFoldDB" id="A0A812KA85"/>
<dbReference type="Proteomes" id="UP000604046">
    <property type="component" value="Unassembled WGS sequence"/>
</dbReference>
<accession>A0A812KA85</accession>
<evidence type="ECO:0000313" key="2">
    <source>
        <dbReference type="Proteomes" id="UP000604046"/>
    </source>
</evidence>
<keyword evidence="2" id="KW-1185">Reference proteome</keyword>
<gene>
    <name evidence="1" type="ORF">SNAT2548_LOCUS8841</name>
</gene>